<dbReference type="CDD" id="cd09110">
    <property type="entry name" value="PLDc_CLS_1"/>
    <property type="match status" value="1"/>
</dbReference>
<keyword evidence="10 13" id="KW-0594">Phospholipid biosynthesis</keyword>
<feature type="domain" description="PLD phosphodiesterase" evidence="15">
    <location>
        <begin position="397"/>
        <end position="424"/>
    </location>
</feature>
<evidence type="ECO:0000256" key="1">
    <source>
        <dbReference type="ARBA" id="ARBA00004651"/>
    </source>
</evidence>
<evidence type="ECO:0000256" key="12">
    <source>
        <dbReference type="ARBA" id="ARBA00057569"/>
    </source>
</evidence>
<keyword evidence="8 13" id="KW-0443">Lipid metabolism</keyword>
<comment type="catalytic activity">
    <reaction evidence="13">
        <text>2 a 1,2-diacyl-sn-glycero-3-phospho-(1'-sn-glycerol) = a cardiolipin + glycerol</text>
        <dbReference type="Rhea" id="RHEA:31451"/>
        <dbReference type="ChEBI" id="CHEBI:17754"/>
        <dbReference type="ChEBI" id="CHEBI:62237"/>
        <dbReference type="ChEBI" id="CHEBI:64716"/>
    </reaction>
</comment>
<feature type="active site" evidence="13">
    <location>
        <position position="232"/>
    </location>
</feature>
<dbReference type="CDD" id="cd09112">
    <property type="entry name" value="PLDc_CLS_2"/>
    <property type="match status" value="1"/>
</dbReference>
<keyword evidence="11 13" id="KW-1208">Phospholipid metabolism</keyword>
<evidence type="ECO:0000256" key="6">
    <source>
        <dbReference type="ARBA" id="ARBA00022737"/>
    </source>
</evidence>
<dbReference type="SMART" id="SM00155">
    <property type="entry name" value="PLDc"/>
    <property type="match status" value="2"/>
</dbReference>
<dbReference type="InterPro" id="IPR025202">
    <property type="entry name" value="PLD-like_dom"/>
</dbReference>
<dbReference type="AlphaFoldDB" id="A0A1M6MBU8"/>
<feature type="domain" description="PLD phosphodiesterase" evidence="15">
    <location>
        <begin position="220"/>
        <end position="247"/>
    </location>
</feature>
<dbReference type="OrthoDB" id="9762009at2"/>
<dbReference type="FunFam" id="3.30.870.10:FF:000014">
    <property type="entry name" value="Cardiolipin synthase"/>
    <property type="match status" value="1"/>
</dbReference>
<evidence type="ECO:0000313" key="16">
    <source>
        <dbReference type="EMBL" id="SHJ80919.1"/>
    </source>
</evidence>
<dbReference type="HAMAP" id="MF_01916">
    <property type="entry name" value="Cardiolipin_synth_Cls"/>
    <property type="match status" value="1"/>
</dbReference>
<evidence type="ECO:0000256" key="8">
    <source>
        <dbReference type="ARBA" id="ARBA00023098"/>
    </source>
</evidence>
<keyword evidence="5 13" id="KW-0812">Transmembrane</keyword>
<evidence type="ECO:0000256" key="13">
    <source>
        <dbReference type="HAMAP-Rule" id="MF_01916"/>
    </source>
</evidence>
<comment type="function">
    <text evidence="12 13">Catalyzes the reversible phosphatidyl group transfer from one phosphatidylglycerol molecule to another to form cardiolipin (CL) (diphosphatidylglycerol) and glycerol.</text>
</comment>
<dbReference type="FunFam" id="3.30.870.10:FF:000021">
    <property type="entry name" value="Cardiolipin synthase"/>
    <property type="match status" value="1"/>
</dbReference>
<dbReference type="Proteomes" id="UP000184052">
    <property type="component" value="Unassembled WGS sequence"/>
</dbReference>
<reference evidence="16 17" key="1">
    <citation type="submission" date="2016-11" db="EMBL/GenBank/DDBJ databases">
        <authorList>
            <person name="Jaros S."/>
            <person name="Januszkiewicz K."/>
            <person name="Wedrychowicz H."/>
        </authorList>
    </citation>
    <scope>NUCLEOTIDE SEQUENCE [LARGE SCALE GENOMIC DNA]</scope>
    <source>
        <strain evidence="16 17">DSM 17477</strain>
    </source>
</reference>
<feature type="active site" evidence="13">
    <location>
        <position position="225"/>
    </location>
</feature>
<dbReference type="PANTHER" id="PTHR21248">
    <property type="entry name" value="CARDIOLIPIN SYNTHASE"/>
    <property type="match status" value="1"/>
</dbReference>
<evidence type="ECO:0000256" key="14">
    <source>
        <dbReference type="NCBIfam" id="TIGR04265"/>
    </source>
</evidence>
<evidence type="ECO:0000256" key="7">
    <source>
        <dbReference type="ARBA" id="ARBA00022989"/>
    </source>
</evidence>
<sequence length="484" mass="55812">MTFDFIDVGWLSLLYGINTILVIALIFLERKDPTATLTWVLVFYIAPVVGFFFYILLSQNFSRKKLFKLKVIEEKIYGAYIEQQQNKYSSGQLTINDPKIHPYMDLIKMNLFNNDSYYSQDNGITIYTNGNDKFEAVKKSILEAKDHIHMLYYIFQNDELGNEIIDLLTKKAKEGVQIRLLVDSVGGRYLKKSTLKPLKDAGGKVELFFKSPIPNINLRINYRNHRKIIVIDGRIGYIGGINIGDEYLGKDPNFGFWRDTHLKIEGSAVRDLQARFMLDWRNASKDNLSFKYRYFPDISGIGNSGVQIMSSGPDSPYERIKQNYIKMINMAKKSIYIQSPYFIPDASIMEALKIAGLSGIDIRIMIPNKPDHPFIYWATYCNAAELLDYGVKIYTYENGFLHAKTVVVDGLISSVGTANFDVRSFKLNFEVIALIYNSEISEKLKEQFMEDIELSDELTLEVYRQRGIYIRFRESISRLLSPIM</sequence>
<dbReference type="Gene3D" id="3.30.870.10">
    <property type="entry name" value="Endonuclease Chain A"/>
    <property type="match status" value="2"/>
</dbReference>
<keyword evidence="7 13" id="KW-1133">Transmembrane helix</keyword>
<evidence type="ECO:0000256" key="11">
    <source>
        <dbReference type="ARBA" id="ARBA00023264"/>
    </source>
</evidence>
<accession>A0A1M6MBU8</accession>
<feature type="active site" evidence="13">
    <location>
        <position position="404"/>
    </location>
</feature>
<feature type="active site" evidence="13">
    <location>
        <position position="409"/>
    </location>
</feature>
<dbReference type="STRING" id="1121476.SAMN02745751_03427"/>
<name>A0A1M6MBU8_9FIRM</name>
<dbReference type="SUPFAM" id="SSF56024">
    <property type="entry name" value="Phospholipase D/nuclease"/>
    <property type="match status" value="2"/>
</dbReference>
<dbReference type="InterPro" id="IPR030874">
    <property type="entry name" value="Cardiolipin_synth_Firmi"/>
</dbReference>
<evidence type="ECO:0000259" key="15">
    <source>
        <dbReference type="PROSITE" id="PS50035"/>
    </source>
</evidence>
<comment type="subcellular location">
    <subcellularLocation>
        <location evidence="1 13">Cell membrane</location>
        <topology evidence="1 13">Multi-pass membrane protein</topology>
    </subcellularLocation>
</comment>
<dbReference type="NCBIfam" id="TIGR04265">
    <property type="entry name" value="bac_cardiolipin"/>
    <property type="match status" value="1"/>
</dbReference>
<dbReference type="GO" id="GO:0005886">
    <property type="term" value="C:plasma membrane"/>
    <property type="evidence" value="ECO:0007669"/>
    <property type="project" value="UniProtKB-SubCell"/>
</dbReference>
<dbReference type="PANTHER" id="PTHR21248:SF22">
    <property type="entry name" value="PHOSPHOLIPASE D"/>
    <property type="match status" value="1"/>
</dbReference>
<dbReference type="InterPro" id="IPR027379">
    <property type="entry name" value="CLS_N"/>
</dbReference>
<feature type="active site" evidence="13">
    <location>
        <position position="402"/>
    </location>
</feature>
<evidence type="ECO:0000256" key="9">
    <source>
        <dbReference type="ARBA" id="ARBA00023136"/>
    </source>
</evidence>
<evidence type="ECO:0000313" key="17">
    <source>
        <dbReference type="Proteomes" id="UP000184052"/>
    </source>
</evidence>
<evidence type="ECO:0000256" key="3">
    <source>
        <dbReference type="ARBA" id="ARBA00022516"/>
    </source>
</evidence>
<evidence type="ECO:0000256" key="5">
    <source>
        <dbReference type="ARBA" id="ARBA00022692"/>
    </source>
</evidence>
<keyword evidence="6" id="KW-0677">Repeat</keyword>
<dbReference type="GO" id="GO:0032049">
    <property type="term" value="P:cardiolipin biosynthetic process"/>
    <property type="evidence" value="ECO:0007669"/>
    <property type="project" value="UniProtKB-UniRule"/>
</dbReference>
<keyword evidence="17" id="KW-1185">Reference proteome</keyword>
<evidence type="ECO:0000256" key="4">
    <source>
        <dbReference type="ARBA" id="ARBA00022679"/>
    </source>
</evidence>
<evidence type="ECO:0000256" key="2">
    <source>
        <dbReference type="ARBA" id="ARBA00022475"/>
    </source>
</evidence>
<dbReference type="PROSITE" id="PS50035">
    <property type="entry name" value="PLD"/>
    <property type="match status" value="2"/>
</dbReference>
<keyword evidence="9 13" id="KW-0472">Membrane</keyword>
<feature type="active site" evidence="13">
    <location>
        <position position="227"/>
    </location>
</feature>
<organism evidence="16 17">
    <name type="scientific">Dethiosulfatibacter aminovorans DSM 17477</name>
    <dbReference type="NCBI Taxonomy" id="1121476"/>
    <lineage>
        <taxon>Bacteria</taxon>
        <taxon>Bacillati</taxon>
        <taxon>Bacillota</taxon>
        <taxon>Tissierellia</taxon>
        <taxon>Dethiosulfatibacter</taxon>
    </lineage>
</organism>
<evidence type="ECO:0000256" key="10">
    <source>
        <dbReference type="ARBA" id="ARBA00023209"/>
    </source>
</evidence>
<dbReference type="Pfam" id="PF13091">
    <property type="entry name" value="PLDc_2"/>
    <property type="match status" value="2"/>
</dbReference>
<dbReference type="EC" id="2.7.8.-" evidence="13 14"/>
<dbReference type="GO" id="GO:0008808">
    <property type="term" value="F:cardiolipin synthase activity"/>
    <property type="evidence" value="ECO:0007669"/>
    <property type="project" value="UniProtKB-UniRule"/>
</dbReference>
<dbReference type="InterPro" id="IPR022924">
    <property type="entry name" value="Cardiolipin_synthase"/>
</dbReference>
<protein>
    <recommendedName>
        <fullName evidence="13 14">Cardiolipin synthase</fullName>
        <shortName evidence="13">CL synthase</shortName>
        <ecNumber evidence="13 14">2.7.8.-</ecNumber>
    </recommendedName>
</protein>
<dbReference type="RefSeq" id="WP_073050779.1">
    <property type="nucleotide sequence ID" value="NZ_FQZL01000040.1"/>
</dbReference>
<keyword evidence="3 13" id="KW-0444">Lipid biosynthesis</keyword>
<feature type="transmembrane region" description="Helical" evidence="13">
    <location>
        <begin position="6"/>
        <end position="28"/>
    </location>
</feature>
<keyword evidence="4 13" id="KW-0808">Transferase</keyword>
<dbReference type="InterPro" id="IPR001736">
    <property type="entry name" value="PLipase_D/transphosphatidylase"/>
</dbReference>
<keyword evidence="2 13" id="KW-1003">Cell membrane</keyword>
<comment type="similarity">
    <text evidence="13">Belongs to the phospholipase D family. Cardiolipin synthase subfamily.</text>
</comment>
<feature type="transmembrane region" description="Helical" evidence="13">
    <location>
        <begin position="35"/>
        <end position="57"/>
    </location>
</feature>
<gene>
    <name evidence="16" type="ORF">SAMN02745751_03427</name>
</gene>
<dbReference type="Pfam" id="PF13396">
    <property type="entry name" value="PLDc_N"/>
    <property type="match status" value="1"/>
</dbReference>
<dbReference type="EMBL" id="FQZL01000040">
    <property type="protein sequence ID" value="SHJ80919.1"/>
    <property type="molecule type" value="Genomic_DNA"/>
</dbReference>
<proteinExistence type="inferred from homology"/>